<sequence length="342" mass="39495">MFTTIVLVFYALFFLSLSFTIYLYIRLVVAVKKGKDIPKWIYKLGHAVQGRIHVDYEEITDAKALKEIHWFLLIYLIVNLLLLSVFYYHGNSFPQAVYECLKKQFFIVLVSMVLKSIGKFIVLTIRKNFHNSHDSHAYASTNAFIGTVFLTSYVFMFCIMMSGLPAQPVPVTIQDTTIIIGETKASELLEHGFTFEDKGADSPITNPKNDHFYYGQLLEVKRDDQSYGFMSLTPTGKDTDQLKNCVITYYRTPKDPHQLQEISINHVSLANLKLQDFQTRKLIDIFEVNPADYNVSDKDNNFILTIQTADYDLWKRYLIEAKFNSDGSIESYGVRAQHSMWE</sequence>
<dbReference type="RefSeq" id="WP_006150713.1">
    <property type="nucleotide sequence ID" value="NZ_AFNN01000016.1"/>
</dbReference>
<reference evidence="2 3" key="1">
    <citation type="submission" date="2011-04" db="EMBL/GenBank/DDBJ databases">
        <authorList>
            <person name="Durkin A.S."/>
            <person name="Radune D."/>
            <person name="Hostetler J."/>
            <person name="Torralba M."/>
            <person name="Gillis M."/>
            <person name="Methe B."/>
            <person name="Sutton G."/>
            <person name="Nelson K.E."/>
        </authorList>
    </citation>
    <scope>NUCLEOTIDE SEQUENCE [LARGE SCALE GENOMIC DNA]</scope>
    <source>
        <strain evidence="2 3">SK1076</strain>
    </source>
</reference>
<dbReference type="eggNOG" id="ENOG502ZK2G">
    <property type="taxonomic scope" value="Bacteria"/>
</dbReference>
<name>F5W0T2_9STRE</name>
<feature type="transmembrane region" description="Helical" evidence="1">
    <location>
        <begin position="70"/>
        <end position="90"/>
    </location>
</feature>
<keyword evidence="1" id="KW-1133">Transmembrane helix</keyword>
<protein>
    <submittedName>
        <fullName evidence="2">Uncharacterized protein</fullName>
    </submittedName>
</protein>
<feature type="transmembrane region" description="Helical" evidence="1">
    <location>
        <begin position="105"/>
        <end position="125"/>
    </location>
</feature>
<keyword evidence="1" id="KW-0812">Transmembrane</keyword>
<dbReference type="AlphaFoldDB" id="F5W0T2"/>
<dbReference type="Proteomes" id="UP000010138">
    <property type="component" value="Unassembled WGS sequence"/>
</dbReference>
<dbReference type="EMBL" id="AFNN01000016">
    <property type="protein sequence ID" value="EGL86266.1"/>
    <property type="molecule type" value="Genomic_DNA"/>
</dbReference>
<proteinExistence type="predicted"/>
<evidence type="ECO:0000313" key="2">
    <source>
        <dbReference type="EMBL" id="EGL86266.1"/>
    </source>
</evidence>
<keyword evidence="1" id="KW-0472">Membrane</keyword>
<evidence type="ECO:0000313" key="3">
    <source>
        <dbReference type="Proteomes" id="UP000010138"/>
    </source>
</evidence>
<dbReference type="OrthoDB" id="2209713at2"/>
<feature type="transmembrane region" description="Helical" evidence="1">
    <location>
        <begin position="137"/>
        <end position="164"/>
    </location>
</feature>
<organism evidence="2 3">
    <name type="scientific">Streptococcus infantis SK1076</name>
    <dbReference type="NCBI Taxonomy" id="1005705"/>
    <lineage>
        <taxon>Bacteria</taxon>
        <taxon>Bacillati</taxon>
        <taxon>Bacillota</taxon>
        <taxon>Bacilli</taxon>
        <taxon>Lactobacillales</taxon>
        <taxon>Streptococcaceae</taxon>
        <taxon>Streptococcus</taxon>
    </lineage>
</organism>
<comment type="caution">
    <text evidence="2">The sequence shown here is derived from an EMBL/GenBank/DDBJ whole genome shotgun (WGS) entry which is preliminary data.</text>
</comment>
<evidence type="ECO:0000256" key="1">
    <source>
        <dbReference type="SAM" id="Phobius"/>
    </source>
</evidence>
<gene>
    <name evidence="2" type="ORF">HMPREF9967_1204</name>
</gene>
<feature type="transmembrane region" description="Helical" evidence="1">
    <location>
        <begin position="6"/>
        <end position="25"/>
    </location>
</feature>
<accession>F5W0T2</accession>